<dbReference type="GeneID" id="115875556"/>
<dbReference type="RefSeq" id="XP_030746910.1">
    <property type="nucleotide sequence ID" value="XM_030891050.1"/>
</dbReference>
<reference evidence="4 5" key="1">
    <citation type="submission" date="2025-04" db="UniProtKB">
        <authorList>
            <consortium name="RefSeq"/>
        </authorList>
    </citation>
    <scope>IDENTIFICATION</scope>
    <source>
        <tissue evidence="4 5">Gonads</tissue>
    </source>
</reference>
<proteinExistence type="predicted"/>
<keyword evidence="3" id="KW-1185">Reference proteome</keyword>
<dbReference type="AlphaFoldDB" id="A0A6J2X6V2"/>
<dbReference type="Proteomes" id="UP000504635">
    <property type="component" value="Unplaced"/>
</dbReference>
<feature type="compositionally biased region" description="Basic and acidic residues" evidence="1">
    <location>
        <begin position="157"/>
        <end position="167"/>
    </location>
</feature>
<dbReference type="SMART" id="SM00591">
    <property type="entry name" value="RWD"/>
    <property type="match status" value="1"/>
</dbReference>
<dbReference type="CDD" id="cd23817">
    <property type="entry name" value="RWD-RWDD4"/>
    <property type="match status" value="1"/>
</dbReference>
<dbReference type="SUPFAM" id="SSF54495">
    <property type="entry name" value="UBC-like"/>
    <property type="match status" value="1"/>
</dbReference>
<evidence type="ECO:0000313" key="4">
    <source>
        <dbReference type="RefSeq" id="XP_030746910.1"/>
    </source>
</evidence>
<dbReference type="InterPro" id="IPR042770">
    <property type="entry name" value="RWDD4"/>
</dbReference>
<dbReference type="PANTHER" id="PTHR21275:SF1">
    <property type="entry name" value="RWD DOMAIN-CONTAINING PROTEIN 4"/>
    <property type="match status" value="1"/>
</dbReference>
<dbReference type="PROSITE" id="PS50908">
    <property type="entry name" value="RWD"/>
    <property type="match status" value="1"/>
</dbReference>
<feature type="region of interest" description="Disordered" evidence="1">
    <location>
        <begin position="137"/>
        <end position="167"/>
    </location>
</feature>
<dbReference type="OrthoDB" id="10045773at2759"/>
<dbReference type="RefSeq" id="XP_030746911.1">
    <property type="nucleotide sequence ID" value="XM_030891051.1"/>
</dbReference>
<organism evidence="3 5">
    <name type="scientific">Sitophilus oryzae</name>
    <name type="common">Rice weevil</name>
    <name type="synonym">Curculio oryzae</name>
    <dbReference type="NCBI Taxonomy" id="7048"/>
    <lineage>
        <taxon>Eukaryota</taxon>
        <taxon>Metazoa</taxon>
        <taxon>Ecdysozoa</taxon>
        <taxon>Arthropoda</taxon>
        <taxon>Hexapoda</taxon>
        <taxon>Insecta</taxon>
        <taxon>Pterygota</taxon>
        <taxon>Neoptera</taxon>
        <taxon>Endopterygota</taxon>
        <taxon>Coleoptera</taxon>
        <taxon>Polyphaga</taxon>
        <taxon>Cucujiformia</taxon>
        <taxon>Curculionidae</taxon>
        <taxon>Dryophthorinae</taxon>
        <taxon>Sitophilus</taxon>
    </lineage>
</organism>
<dbReference type="PANTHER" id="PTHR21275">
    <property type="entry name" value="RWD DOMAIN-CONTAINING PROTEIN 4"/>
    <property type="match status" value="1"/>
</dbReference>
<evidence type="ECO:0000256" key="1">
    <source>
        <dbReference type="SAM" id="MobiDB-lite"/>
    </source>
</evidence>
<dbReference type="InterPro" id="IPR006575">
    <property type="entry name" value="RWD_dom"/>
</dbReference>
<evidence type="ECO:0000313" key="5">
    <source>
        <dbReference type="RefSeq" id="XP_030746911.1"/>
    </source>
</evidence>
<sequence length="191" mass="22511">MSEIDSIQEEEREVLSSIYDGDECFKQISPCTFQYKYGESDTLKSFLVEIKWGPRYPEELPEINMELFYNKHIIAPLKEKITNLVESEAEQFIGMSMTYSLFEFLKEKFEELIQTQPEQTVELDMNKLCISEEEPTQGIKKEKKEQLTKAQKRRQWNRLDSKGEKPRGWNWVDLVKHLSQTGSKEETNPVS</sequence>
<evidence type="ECO:0000259" key="2">
    <source>
        <dbReference type="PROSITE" id="PS50908"/>
    </source>
</evidence>
<dbReference type="Pfam" id="PF05773">
    <property type="entry name" value="RWD"/>
    <property type="match status" value="1"/>
</dbReference>
<dbReference type="Gene3D" id="3.10.110.10">
    <property type="entry name" value="Ubiquitin Conjugating Enzyme"/>
    <property type="match status" value="1"/>
</dbReference>
<dbReference type="InterPro" id="IPR016135">
    <property type="entry name" value="UBQ-conjugating_enzyme/RWD"/>
</dbReference>
<dbReference type="KEGG" id="soy:115875556"/>
<gene>
    <name evidence="4 5" type="primary">LOC115875556</name>
</gene>
<feature type="domain" description="RWD" evidence="2">
    <location>
        <begin position="10"/>
        <end position="112"/>
    </location>
</feature>
<protein>
    <submittedName>
        <fullName evidence="4 5">RWD domain-containing protein 4</fullName>
    </submittedName>
</protein>
<accession>A0A6J2X6V2</accession>
<evidence type="ECO:0000313" key="3">
    <source>
        <dbReference type="Proteomes" id="UP000504635"/>
    </source>
</evidence>
<name>A0A6J2X6V2_SITOR</name>